<feature type="non-terminal residue" evidence="1">
    <location>
        <position position="53"/>
    </location>
</feature>
<reference evidence="1" key="1">
    <citation type="submission" date="2022-03" db="EMBL/GenBank/DDBJ databases">
        <authorList>
            <person name="Alioto T."/>
            <person name="Alioto T."/>
            <person name="Gomez Garrido J."/>
        </authorList>
    </citation>
    <scope>NUCLEOTIDE SEQUENCE</scope>
</reference>
<name>A0AAD1WT93_PELCU</name>
<organism evidence="1 2">
    <name type="scientific">Pelobates cultripes</name>
    <name type="common">Western spadefoot toad</name>
    <dbReference type="NCBI Taxonomy" id="61616"/>
    <lineage>
        <taxon>Eukaryota</taxon>
        <taxon>Metazoa</taxon>
        <taxon>Chordata</taxon>
        <taxon>Craniata</taxon>
        <taxon>Vertebrata</taxon>
        <taxon>Euteleostomi</taxon>
        <taxon>Amphibia</taxon>
        <taxon>Batrachia</taxon>
        <taxon>Anura</taxon>
        <taxon>Pelobatoidea</taxon>
        <taxon>Pelobatidae</taxon>
        <taxon>Pelobates</taxon>
    </lineage>
</organism>
<sequence length="53" mass="5717">MAERPLEELMAVIHEAAWLREQGVIMATGAGVATEAAAMLEHGSCGCGWCRDW</sequence>
<evidence type="ECO:0000313" key="1">
    <source>
        <dbReference type="EMBL" id="CAH2327749.1"/>
    </source>
</evidence>
<dbReference type="Proteomes" id="UP001295444">
    <property type="component" value="Chromosome 13"/>
</dbReference>
<protein>
    <submittedName>
        <fullName evidence="1">Uncharacterized protein</fullName>
    </submittedName>
</protein>
<evidence type="ECO:0000313" key="2">
    <source>
        <dbReference type="Proteomes" id="UP001295444"/>
    </source>
</evidence>
<dbReference type="EMBL" id="OW240924">
    <property type="protein sequence ID" value="CAH2327749.1"/>
    <property type="molecule type" value="Genomic_DNA"/>
</dbReference>
<gene>
    <name evidence="1" type="ORF">PECUL_23A020781</name>
</gene>
<accession>A0AAD1WT93</accession>
<dbReference type="AlphaFoldDB" id="A0AAD1WT93"/>
<proteinExistence type="predicted"/>
<keyword evidence="2" id="KW-1185">Reference proteome</keyword>